<dbReference type="AlphaFoldDB" id="A0A0J9BKX1"/>
<sequence length="507" mass="55860">MNDYVLEMKNITKEFPGVKALSNVNIRVRAGEIHALVGENGAGKSTLMKVLSGAYPCTSYSGQIFIDGEEKKFNSPSDSSGCGVEMIYQEISCMLDMNIGENIFIGSYYKKQNGTVDWKRIYREAEAALAKVGLDVPVRETMRNLSASEQQLVLIAKAIRKKPKVLVLDEPTSTLTLKETDNLLKILLELKKDNISCIYISHRLNEVFDVADKITVLKDGETQGGFDRSEFDYRAVVEKMIGRKIENMYPKETVKIGKEIMRVENVVVQHPYNRQKNIVNGVSFSVREGEILGLSGLVGAGRSELVNAIFGSYKGKYSKTVYMDGKEVRIDSPRTAMQYGIGLVTEDRKKDGIIAMASIKENISIASLKNISRKGLINRSKEKKHAQEMKGSLNIKAGSIDTKVLNLSGGNQQKVVLAKCLSTNPRILILDEPTRGIDVGAKVEIYKTISGLAAKGIGIIMISSELTELIEMCDRFLVMTKGTITAELNRTNVSENAIMMAATGAEG</sequence>
<evidence type="ECO:0000256" key="7">
    <source>
        <dbReference type="ARBA" id="ARBA00022967"/>
    </source>
</evidence>
<evidence type="ECO:0000256" key="2">
    <source>
        <dbReference type="ARBA" id="ARBA00022448"/>
    </source>
</evidence>
<proteinExistence type="predicted"/>
<reference evidence="10 11" key="1">
    <citation type="submission" date="2011-04" db="EMBL/GenBank/DDBJ databases">
        <title>The Genome Sequence of Clostridium citroniae WAL-19142.</title>
        <authorList>
            <consortium name="The Broad Institute Genome Sequencing Platform"/>
            <person name="Earl A."/>
            <person name="Ward D."/>
            <person name="Feldgarden M."/>
            <person name="Gevers D."/>
            <person name="Warren Y.A."/>
            <person name="Tyrrell K.L."/>
            <person name="Citron D.M."/>
            <person name="Goldstein E.J."/>
            <person name="Daigneault M."/>
            <person name="Allen-Vercoe E."/>
            <person name="Young S.K."/>
            <person name="Zeng Q."/>
            <person name="Gargeya S."/>
            <person name="Fitzgerald M."/>
            <person name="Haas B."/>
            <person name="Abouelleil A."/>
            <person name="Alvarado L."/>
            <person name="Arachchi H.M."/>
            <person name="Berlin A."/>
            <person name="Brown A."/>
            <person name="Chapman S.B."/>
            <person name="Chen Z."/>
            <person name="Dunbar C."/>
            <person name="Freedman E."/>
            <person name="Gearin G."/>
            <person name="Gellesch M."/>
            <person name="Goldberg J."/>
            <person name="Griggs A."/>
            <person name="Gujja S."/>
            <person name="Heilman E.R."/>
            <person name="Heiman D."/>
            <person name="Howarth C."/>
            <person name="Larson L."/>
            <person name="Lui A."/>
            <person name="MacDonald P.J."/>
            <person name="Mehta T."/>
            <person name="Montmayeur A."/>
            <person name="Murphy C."/>
            <person name="Neiman D."/>
            <person name="Pearson M."/>
            <person name="Priest M."/>
            <person name="Roberts A."/>
            <person name="Saif S."/>
            <person name="Shea T."/>
            <person name="Shenoy N."/>
            <person name="Sisk P."/>
            <person name="Stolte C."/>
            <person name="Sykes S."/>
            <person name="White J."/>
            <person name="Yandava C."/>
            <person name="Wortman J."/>
            <person name="Nusbaum C."/>
            <person name="Birren B."/>
        </authorList>
    </citation>
    <scope>NUCLEOTIDE SEQUENCE [LARGE SCALE GENOMIC DNA]</scope>
    <source>
        <strain evidence="10 11">WAL-19142</strain>
    </source>
</reference>
<dbReference type="InterPro" id="IPR003439">
    <property type="entry name" value="ABC_transporter-like_ATP-bd"/>
</dbReference>
<dbReference type="EMBL" id="ADLK01000044">
    <property type="protein sequence ID" value="KMW13513.1"/>
    <property type="molecule type" value="Genomic_DNA"/>
</dbReference>
<dbReference type="InterPro" id="IPR003593">
    <property type="entry name" value="AAA+_ATPase"/>
</dbReference>
<keyword evidence="7" id="KW-1278">Translocase</keyword>
<name>A0A0J9BKX1_9FIRM</name>
<dbReference type="GO" id="GO:0016887">
    <property type="term" value="F:ATP hydrolysis activity"/>
    <property type="evidence" value="ECO:0007669"/>
    <property type="project" value="InterPro"/>
</dbReference>
<dbReference type="GO" id="GO:0005886">
    <property type="term" value="C:plasma membrane"/>
    <property type="evidence" value="ECO:0007669"/>
    <property type="project" value="UniProtKB-SubCell"/>
</dbReference>
<dbReference type="RefSeq" id="WP_007868671.1">
    <property type="nucleotide sequence ID" value="NZ_KQ235884.1"/>
</dbReference>
<dbReference type="PROSITE" id="PS50893">
    <property type="entry name" value="ABC_TRANSPORTER_2"/>
    <property type="match status" value="2"/>
</dbReference>
<dbReference type="SMART" id="SM00382">
    <property type="entry name" value="AAA"/>
    <property type="match status" value="2"/>
</dbReference>
<evidence type="ECO:0000256" key="5">
    <source>
        <dbReference type="ARBA" id="ARBA00022741"/>
    </source>
</evidence>
<evidence type="ECO:0000259" key="9">
    <source>
        <dbReference type="PROSITE" id="PS50893"/>
    </source>
</evidence>
<evidence type="ECO:0000256" key="4">
    <source>
        <dbReference type="ARBA" id="ARBA00022737"/>
    </source>
</evidence>
<dbReference type="FunFam" id="3.40.50.300:FF:000127">
    <property type="entry name" value="Ribose import ATP-binding protein RbsA"/>
    <property type="match status" value="1"/>
</dbReference>
<dbReference type="PANTHER" id="PTHR43790:SF9">
    <property type="entry name" value="GALACTOFURANOSE TRANSPORTER ATP-BINDING PROTEIN YTFR"/>
    <property type="match status" value="1"/>
</dbReference>
<keyword evidence="2" id="KW-0813">Transport</keyword>
<accession>A0A0J9BKX1</accession>
<keyword evidence="5" id="KW-0547">Nucleotide-binding</keyword>
<keyword evidence="4" id="KW-0677">Repeat</keyword>
<evidence type="ECO:0000256" key="1">
    <source>
        <dbReference type="ARBA" id="ARBA00004202"/>
    </source>
</evidence>
<dbReference type="PATRIC" id="fig|742734.4.peg.5432"/>
<feature type="domain" description="ABC transporter" evidence="9">
    <location>
        <begin position="261"/>
        <end position="506"/>
    </location>
</feature>
<dbReference type="CDD" id="cd03215">
    <property type="entry name" value="ABC_Carb_Monos_II"/>
    <property type="match status" value="1"/>
</dbReference>
<keyword evidence="8" id="KW-0472">Membrane</keyword>
<evidence type="ECO:0000313" key="11">
    <source>
        <dbReference type="Proteomes" id="UP000037392"/>
    </source>
</evidence>
<comment type="caution">
    <text evidence="10">The sequence shown here is derived from an EMBL/GenBank/DDBJ whole genome shotgun (WGS) entry which is preliminary data.</text>
</comment>
<dbReference type="Proteomes" id="UP000037392">
    <property type="component" value="Unassembled WGS sequence"/>
</dbReference>
<organism evidence="10 11">
    <name type="scientific">[Clostridium] citroniae WAL-19142</name>
    <dbReference type="NCBI Taxonomy" id="742734"/>
    <lineage>
        <taxon>Bacteria</taxon>
        <taxon>Bacillati</taxon>
        <taxon>Bacillota</taxon>
        <taxon>Clostridia</taxon>
        <taxon>Lachnospirales</taxon>
        <taxon>Lachnospiraceae</taxon>
        <taxon>Enterocloster</taxon>
    </lineage>
</organism>
<dbReference type="CDD" id="cd03216">
    <property type="entry name" value="ABC_Carb_Monos_I"/>
    <property type="match status" value="1"/>
</dbReference>
<evidence type="ECO:0000313" key="10">
    <source>
        <dbReference type="EMBL" id="KMW13513.1"/>
    </source>
</evidence>
<evidence type="ECO:0000256" key="8">
    <source>
        <dbReference type="ARBA" id="ARBA00023136"/>
    </source>
</evidence>
<comment type="subcellular location">
    <subcellularLocation>
        <location evidence="1">Cell membrane</location>
        <topology evidence="1">Peripheral membrane protein</topology>
    </subcellularLocation>
</comment>
<evidence type="ECO:0000256" key="3">
    <source>
        <dbReference type="ARBA" id="ARBA00022475"/>
    </source>
</evidence>
<dbReference type="PROSITE" id="PS00211">
    <property type="entry name" value="ABC_TRANSPORTER_1"/>
    <property type="match status" value="1"/>
</dbReference>
<keyword evidence="6" id="KW-0067">ATP-binding</keyword>
<dbReference type="Gene3D" id="3.40.50.300">
    <property type="entry name" value="P-loop containing nucleotide triphosphate hydrolases"/>
    <property type="match status" value="2"/>
</dbReference>
<dbReference type="GeneID" id="93166782"/>
<dbReference type="InterPro" id="IPR050107">
    <property type="entry name" value="ABC_carbohydrate_import_ATPase"/>
</dbReference>
<dbReference type="GO" id="GO:0005524">
    <property type="term" value="F:ATP binding"/>
    <property type="evidence" value="ECO:0007669"/>
    <property type="project" value="UniProtKB-KW"/>
</dbReference>
<dbReference type="PANTHER" id="PTHR43790">
    <property type="entry name" value="CARBOHYDRATE TRANSPORT ATP-BINDING PROTEIN MG119-RELATED"/>
    <property type="match status" value="1"/>
</dbReference>
<dbReference type="Pfam" id="PF00005">
    <property type="entry name" value="ABC_tran"/>
    <property type="match status" value="2"/>
</dbReference>
<dbReference type="InterPro" id="IPR017871">
    <property type="entry name" value="ABC_transporter-like_CS"/>
</dbReference>
<dbReference type="SUPFAM" id="SSF52540">
    <property type="entry name" value="P-loop containing nucleoside triphosphate hydrolases"/>
    <property type="match status" value="2"/>
</dbReference>
<dbReference type="OrthoDB" id="9771863at2"/>
<dbReference type="InterPro" id="IPR027417">
    <property type="entry name" value="P-loop_NTPase"/>
</dbReference>
<keyword evidence="3" id="KW-1003">Cell membrane</keyword>
<feature type="domain" description="ABC transporter" evidence="9">
    <location>
        <begin position="6"/>
        <end position="244"/>
    </location>
</feature>
<evidence type="ECO:0000256" key="6">
    <source>
        <dbReference type="ARBA" id="ARBA00022840"/>
    </source>
</evidence>
<gene>
    <name evidence="10" type="ORF">HMPREF9470_05076</name>
</gene>
<protein>
    <recommendedName>
        <fullName evidence="9">ABC transporter domain-containing protein</fullName>
    </recommendedName>
</protein>